<dbReference type="AlphaFoldDB" id="A0A0S7EWB2"/>
<proteinExistence type="predicted"/>
<feature type="region of interest" description="Disordered" evidence="1">
    <location>
        <begin position="39"/>
        <end position="70"/>
    </location>
</feature>
<name>A0A0S7EWB2_9TELE</name>
<dbReference type="EMBL" id="GBYX01475250">
    <property type="protein sequence ID" value="JAO06425.1"/>
    <property type="molecule type" value="Transcribed_RNA"/>
</dbReference>
<gene>
    <name evidence="2" type="primary">PPUP7795</name>
</gene>
<evidence type="ECO:0000256" key="1">
    <source>
        <dbReference type="SAM" id="MobiDB-lite"/>
    </source>
</evidence>
<reference evidence="2" key="1">
    <citation type="submission" date="2014-12" db="EMBL/GenBank/DDBJ databases">
        <title>Parallel Evolution in Life History Adaptation Evident in the Tissue-Specific Poeciliopsis prolifica transcriptome.</title>
        <authorList>
            <person name="Jue N.K."/>
            <person name="Foley R.J."/>
            <person name="Obergfell C."/>
            <person name="Reznick D.N."/>
            <person name="O'Neill R.J."/>
            <person name="O'Neill M.J."/>
        </authorList>
    </citation>
    <scope>NUCLEOTIDE SEQUENCE</scope>
</reference>
<evidence type="ECO:0000313" key="2">
    <source>
        <dbReference type="EMBL" id="JAO06425.1"/>
    </source>
</evidence>
<feature type="compositionally biased region" description="Basic and acidic residues" evidence="1">
    <location>
        <begin position="48"/>
        <end position="70"/>
    </location>
</feature>
<sequence length="111" mass="13379">QHLVAALENFNLYFEKAAKRLPVHLHVLHVKSQLSYLWPSPCYTENAGSREGKRDASNTEGDRDKLEEKRQRNTMEKRYYLFCQLNLSFFSIGFQIEWEKKKERERRREKS</sequence>
<protein>
    <submittedName>
        <fullName evidence="2">PPUP7795</fullName>
    </submittedName>
</protein>
<organism evidence="2">
    <name type="scientific">Poeciliopsis prolifica</name>
    <name type="common">blackstripe livebearer</name>
    <dbReference type="NCBI Taxonomy" id="188132"/>
    <lineage>
        <taxon>Eukaryota</taxon>
        <taxon>Metazoa</taxon>
        <taxon>Chordata</taxon>
        <taxon>Craniata</taxon>
        <taxon>Vertebrata</taxon>
        <taxon>Euteleostomi</taxon>
        <taxon>Actinopterygii</taxon>
        <taxon>Neopterygii</taxon>
        <taxon>Teleostei</taxon>
        <taxon>Neoteleostei</taxon>
        <taxon>Acanthomorphata</taxon>
        <taxon>Ovalentaria</taxon>
        <taxon>Atherinomorphae</taxon>
        <taxon>Cyprinodontiformes</taxon>
        <taxon>Poeciliidae</taxon>
        <taxon>Poeciliinae</taxon>
        <taxon>Poeciliopsis</taxon>
    </lineage>
</organism>
<feature type="non-terminal residue" evidence="2">
    <location>
        <position position="1"/>
    </location>
</feature>
<accession>A0A0S7EWB2</accession>